<dbReference type="InterPro" id="IPR012291">
    <property type="entry name" value="CBM2_carb-bd_dom_sf"/>
</dbReference>
<dbReference type="InterPro" id="IPR008965">
    <property type="entry name" value="CBM2/CBM3_carb-bd_dom_sf"/>
</dbReference>
<dbReference type="SMART" id="SM00637">
    <property type="entry name" value="CBD_II"/>
    <property type="match status" value="1"/>
</dbReference>
<feature type="domain" description="CBM2" evidence="3">
    <location>
        <begin position="67"/>
        <end position="171"/>
    </location>
</feature>
<keyword evidence="2" id="KW-0472">Membrane</keyword>
<evidence type="ECO:0000259" key="3">
    <source>
        <dbReference type="PROSITE" id="PS51173"/>
    </source>
</evidence>
<dbReference type="PROSITE" id="PS51173">
    <property type="entry name" value="CBM2"/>
    <property type="match status" value="1"/>
</dbReference>
<dbReference type="InterPro" id="IPR001919">
    <property type="entry name" value="CBD2"/>
</dbReference>
<proteinExistence type="predicted"/>
<name>A0A3M2LIW8_9ACTN</name>
<protein>
    <recommendedName>
        <fullName evidence="3">CBM2 domain-containing protein</fullName>
    </recommendedName>
</protein>
<dbReference type="EMBL" id="RFFG01000154">
    <property type="protein sequence ID" value="RMI35955.1"/>
    <property type="molecule type" value="Genomic_DNA"/>
</dbReference>
<feature type="transmembrane region" description="Helical" evidence="2">
    <location>
        <begin position="21"/>
        <end position="39"/>
    </location>
</feature>
<comment type="caution">
    <text evidence="4">The sequence shown here is derived from an EMBL/GenBank/DDBJ whole genome shotgun (WGS) entry which is preliminary data.</text>
</comment>
<dbReference type="GO" id="GO:0030247">
    <property type="term" value="F:polysaccharide binding"/>
    <property type="evidence" value="ECO:0007669"/>
    <property type="project" value="UniProtKB-UniRule"/>
</dbReference>
<keyword evidence="5" id="KW-1185">Reference proteome</keyword>
<keyword evidence="2" id="KW-1133">Transmembrane helix</keyword>
<keyword evidence="2" id="KW-0812">Transmembrane</keyword>
<dbReference type="SUPFAM" id="SSF49384">
    <property type="entry name" value="Carbohydrate-binding domain"/>
    <property type="match status" value="1"/>
</dbReference>
<evidence type="ECO:0000256" key="1">
    <source>
        <dbReference type="SAM" id="MobiDB-lite"/>
    </source>
</evidence>
<feature type="compositionally biased region" description="Gly residues" evidence="1">
    <location>
        <begin position="131"/>
        <end position="142"/>
    </location>
</feature>
<evidence type="ECO:0000313" key="5">
    <source>
        <dbReference type="Proteomes" id="UP000282674"/>
    </source>
</evidence>
<reference evidence="4 5" key="1">
    <citation type="submission" date="2018-10" db="EMBL/GenBank/DDBJ databases">
        <title>Isolation from soil.</title>
        <authorList>
            <person name="Hu J."/>
        </authorList>
    </citation>
    <scope>NUCLEOTIDE SEQUENCE [LARGE SCALE GENOMIC DNA]</scope>
    <source>
        <strain evidence="4 5">NEAU-Ht49</strain>
    </source>
</reference>
<gene>
    <name evidence="4" type="ORF">EBO15_39945</name>
</gene>
<evidence type="ECO:0000313" key="4">
    <source>
        <dbReference type="EMBL" id="RMI35955.1"/>
    </source>
</evidence>
<feature type="region of interest" description="Disordered" evidence="1">
    <location>
        <begin position="131"/>
        <end position="151"/>
    </location>
</feature>
<dbReference type="Proteomes" id="UP000282674">
    <property type="component" value="Unassembled WGS sequence"/>
</dbReference>
<feature type="region of interest" description="Disordered" evidence="1">
    <location>
        <begin position="44"/>
        <end position="73"/>
    </location>
</feature>
<dbReference type="RefSeq" id="WP_122199656.1">
    <property type="nucleotide sequence ID" value="NZ_JBHSKC010000008.1"/>
</dbReference>
<organism evidence="4 5">
    <name type="scientific">Actinomadura harenae</name>
    <dbReference type="NCBI Taxonomy" id="2483351"/>
    <lineage>
        <taxon>Bacteria</taxon>
        <taxon>Bacillati</taxon>
        <taxon>Actinomycetota</taxon>
        <taxon>Actinomycetes</taxon>
        <taxon>Streptosporangiales</taxon>
        <taxon>Thermomonosporaceae</taxon>
        <taxon>Actinomadura</taxon>
    </lineage>
</organism>
<evidence type="ECO:0000256" key="2">
    <source>
        <dbReference type="SAM" id="Phobius"/>
    </source>
</evidence>
<dbReference type="GO" id="GO:0004553">
    <property type="term" value="F:hydrolase activity, hydrolyzing O-glycosyl compounds"/>
    <property type="evidence" value="ECO:0007669"/>
    <property type="project" value="InterPro"/>
</dbReference>
<dbReference type="Gene3D" id="2.60.40.290">
    <property type="match status" value="1"/>
</dbReference>
<dbReference type="GO" id="GO:0005975">
    <property type="term" value="P:carbohydrate metabolic process"/>
    <property type="evidence" value="ECO:0007669"/>
    <property type="project" value="InterPro"/>
</dbReference>
<accession>A0A3M2LIW8</accession>
<dbReference type="Pfam" id="PF00553">
    <property type="entry name" value="CBM_2"/>
    <property type="match status" value="1"/>
</dbReference>
<sequence>MRCELVWPEGVAPCLRLRRPAVLALTGIGVVCGFSFVAVQATGESSTPPAGTSSSGSPGRSAQSSTSPPSSGTLSASFSISNSWGSGFIGTLTVVNRGESVVPLWRLSARFPGVVIRSVWSPSGAVNGAHSGGRIDGIGRVPGPGQSAQLSFQAEGQPGAPAACSLNGRSC</sequence>
<dbReference type="AlphaFoldDB" id="A0A3M2LIW8"/>